<dbReference type="PANTHER" id="PTHR45772">
    <property type="entry name" value="CONSERVED COMPONENT OF ABC TRANSPORTER FOR NATURAL AMINO ACIDS-RELATED"/>
    <property type="match status" value="1"/>
</dbReference>
<dbReference type="Proteomes" id="UP000318509">
    <property type="component" value="Unassembled WGS sequence"/>
</dbReference>
<dbReference type="InterPro" id="IPR003593">
    <property type="entry name" value="AAA+_ATPase"/>
</dbReference>
<dbReference type="SUPFAM" id="SSF52540">
    <property type="entry name" value="P-loop containing nucleoside triphosphate hydrolases"/>
    <property type="match status" value="1"/>
</dbReference>
<keyword evidence="1" id="KW-0813">Transport</keyword>
<dbReference type="PANTHER" id="PTHR45772:SF7">
    <property type="entry name" value="AMINO ACID ABC TRANSPORTER ATP-BINDING PROTEIN"/>
    <property type="match status" value="1"/>
</dbReference>
<dbReference type="GO" id="GO:0015808">
    <property type="term" value="P:L-alanine transport"/>
    <property type="evidence" value="ECO:0007669"/>
    <property type="project" value="TreeGrafter"/>
</dbReference>
<organism evidence="5 6">
    <name type="scientific">Candidatus Segetimicrobium genomatis</name>
    <dbReference type="NCBI Taxonomy" id="2569760"/>
    <lineage>
        <taxon>Bacteria</taxon>
        <taxon>Bacillati</taxon>
        <taxon>Candidatus Sysuimicrobiota</taxon>
        <taxon>Candidatus Sysuimicrobiia</taxon>
        <taxon>Candidatus Sysuimicrobiales</taxon>
        <taxon>Candidatus Segetimicrobiaceae</taxon>
        <taxon>Candidatus Segetimicrobium</taxon>
    </lineage>
</organism>
<dbReference type="GO" id="GO:0015188">
    <property type="term" value="F:L-isoleucine transmembrane transporter activity"/>
    <property type="evidence" value="ECO:0007669"/>
    <property type="project" value="TreeGrafter"/>
</dbReference>
<feature type="domain" description="ABC transporter" evidence="4">
    <location>
        <begin position="2"/>
        <end position="237"/>
    </location>
</feature>
<dbReference type="GO" id="GO:0015192">
    <property type="term" value="F:L-phenylalanine transmembrane transporter activity"/>
    <property type="evidence" value="ECO:0007669"/>
    <property type="project" value="TreeGrafter"/>
</dbReference>
<dbReference type="SMART" id="SM00382">
    <property type="entry name" value="AAA"/>
    <property type="match status" value="1"/>
</dbReference>
<comment type="caution">
    <text evidence="5">The sequence shown here is derived from an EMBL/GenBank/DDBJ whole genome shotgun (WGS) entry which is preliminary data.</text>
</comment>
<dbReference type="InterPro" id="IPR051120">
    <property type="entry name" value="ABC_AA/LPS_Transport"/>
</dbReference>
<evidence type="ECO:0000256" key="2">
    <source>
        <dbReference type="ARBA" id="ARBA00022741"/>
    </source>
</evidence>
<dbReference type="PROSITE" id="PS50893">
    <property type="entry name" value="ABC_TRANSPORTER_2"/>
    <property type="match status" value="1"/>
</dbReference>
<evidence type="ECO:0000259" key="4">
    <source>
        <dbReference type="PROSITE" id="PS50893"/>
    </source>
</evidence>
<sequence length="238" mass="25390">MLEVRGLSKAFGGLRAVDDLSFSVQEGEILGLLGPNGSGKTTVFNLIAGTCPPDAGRICFAGRPMTDRSPSFRTSLGIARTFQLVRTLPNLSALENVLVACLYGRARSPSLSHARADARRLLAMVGVGERGDSPASMLTLAERKRLEIARALATSPRLLLLDEPAAGLNPVEVDAALSLFRRIRGWGITLVVVEHNVRAIRVLCDRVVVLNSGRKIAEGAPAEALARGEVVQVYLGRA</sequence>
<dbReference type="GO" id="GO:1903806">
    <property type="term" value="P:L-isoleucine import across plasma membrane"/>
    <property type="evidence" value="ECO:0007669"/>
    <property type="project" value="TreeGrafter"/>
</dbReference>
<dbReference type="InterPro" id="IPR003439">
    <property type="entry name" value="ABC_transporter-like_ATP-bd"/>
</dbReference>
<dbReference type="GO" id="GO:0005304">
    <property type="term" value="F:L-valine transmembrane transporter activity"/>
    <property type="evidence" value="ECO:0007669"/>
    <property type="project" value="TreeGrafter"/>
</dbReference>
<dbReference type="AlphaFoldDB" id="A0A537K6A3"/>
<dbReference type="GO" id="GO:0042941">
    <property type="term" value="P:D-alanine transmembrane transport"/>
    <property type="evidence" value="ECO:0007669"/>
    <property type="project" value="TreeGrafter"/>
</dbReference>
<dbReference type="CDD" id="cd03219">
    <property type="entry name" value="ABC_Mj1267_LivG_branched"/>
    <property type="match status" value="1"/>
</dbReference>
<evidence type="ECO:0000256" key="1">
    <source>
        <dbReference type="ARBA" id="ARBA00022448"/>
    </source>
</evidence>
<evidence type="ECO:0000313" key="5">
    <source>
        <dbReference type="EMBL" id="TMI91313.1"/>
    </source>
</evidence>
<dbReference type="Gene3D" id="3.40.50.300">
    <property type="entry name" value="P-loop containing nucleotide triphosphate hydrolases"/>
    <property type="match status" value="1"/>
</dbReference>
<proteinExistence type="predicted"/>
<dbReference type="Pfam" id="PF00005">
    <property type="entry name" value="ABC_tran"/>
    <property type="match status" value="1"/>
</dbReference>
<protein>
    <submittedName>
        <fullName evidence="5">ABC transporter ATP-binding protein</fullName>
    </submittedName>
</protein>
<dbReference type="GO" id="GO:0005524">
    <property type="term" value="F:ATP binding"/>
    <property type="evidence" value="ECO:0007669"/>
    <property type="project" value="UniProtKB-KW"/>
</dbReference>
<keyword evidence="2" id="KW-0547">Nucleotide-binding</keyword>
<name>A0A537K6A3_9BACT</name>
<dbReference type="EMBL" id="VBAK01000098">
    <property type="protein sequence ID" value="TMI91313.1"/>
    <property type="molecule type" value="Genomic_DNA"/>
</dbReference>
<accession>A0A537K6A3</accession>
<dbReference type="GO" id="GO:0016887">
    <property type="term" value="F:ATP hydrolysis activity"/>
    <property type="evidence" value="ECO:0007669"/>
    <property type="project" value="InterPro"/>
</dbReference>
<dbReference type="GO" id="GO:1903805">
    <property type="term" value="P:L-valine import across plasma membrane"/>
    <property type="evidence" value="ECO:0007669"/>
    <property type="project" value="TreeGrafter"/>
</dbReference>
<gene>
    <name evidence="5" type="ORF">E6H00_04355</name>
</gene>
<reference evidence="5 6" key="1">
    <citation type="journal article" date="2019" name="Nat. Microbiol.">
        <title>Mediterranean grassland soil C-N compound turnover is dependent on rainfall and depth, and is mediated by genomically divergent microorganisms.</title>
        <authorList>
            <person name="Diamond S."/>
            <person name="Andeer P.F."/>
            <person name="Li Z."/>
            <person name="Crits-Christoph A."/>
            <person name="Burstein D."/>
            <person name="Anantharaman K."/>
            <person name="Lane K.R."/>
            <person name="Thomas B.C."/>
            <person name="Pan C."/>
            <person name="Northen T.R."/>
            <person name="Banfield J.F."/>
        </authorList>
    </citation>
    <scope>NUCLEOTIDE SEQUENCE [LARGE SCALE GENOMIC DNA]</scope>
    <source>
        <strain evidence="5">NP_3</strain>
    </source>
</reference>
<dbReference type="GO" id="GO:0005886">
    <property type="term" value="C:plasma membrane"/>
    <property type="evidence" value="ECO:0007669"/>
    <property type="project" value="TreeGrafter"/>
</dbReference>
<keyword evidence="3 5" id="KW-0067">ATP-binding</keyword>
<evidence type="ECO:0000256" key="3">
    <source>
        <dbReference type="ARBA" id="ARBA00022840"/>
    </source>
</evidence>
<dbReference type="InterPro" id="IPR027417">
    <property type="entry name" value="P-loop_NTPase"/>
</dbReference>
<evidence type="ECO:0000313" key="6">
    <source>
        <dbReference type="Proteomes" id="UP000318509"/>
    </source>
</evidence>